<comment type="similarity">
    <text evidence="7 15">In the N-terminal section; belongs to the PRA-CH family.</text>
</comment>
<keyword evidence="14 15" id="KW-0511">Multifunctional enzyme</keyword>
<dbReference type="NCBIfam" id="NF002747">
    <property type="entry name" value="PRK02759.1"/>
    <property type="match status" value="1"/>
</dbReference>
<sequence length="240" mass="28069">MSKTLYNIIETLAWDKMDLLPCIVQDYTTNQILMLAYMNKEALYQTVQTNNAHYFSRSKQRIWKKGETSGHIQIVQEIFFDCDRDAILLKVQQEGVACHTGNITCFFNKITQINQETTIHQDSTKQESIKYSLMKYDVMDTLYHTILDKQHDDPKLSYTASLFDSGDNTIAKKVIEESGEFCLAFKDRDLQQVIYECADLFYHVLIALAKTQIHPDRIYQELQRRMGISGIEEKRNRNKK</sequence>
<gene>
    <name evidence="15" type="primary">hisI</name>
    <name evidence="15" type="synonym">hisIE</name>
    <name evidence="17" type="ORF">CQA66_01220</name>
</gene>
<evidence type="ECO:0000256" key="3">
    <source>
        <dbReference type="ARBA" id="ARBA00004496"/>
    </source>
</evidence>
<evidence type="ECO:0000313" key="17">
    <source>
        <dbReference type="EMBL" id="RDU73478.1"/>
    </source>
</evidence>
<dbReference type="Proteomes" id="UP000256424">
    <property type="component" value="Unassembled WGS sequence"/>
</dbReference>
<dbReference type="EMBL" id="NXLW01000002">
    <property type="protein sequence ID" value="RDU73478.1"/>
    <property type="molecule type" value="Genomic_DNA"/>
</dbReference>
<dbReference type="HAMAP" id="MF_01020">
    <property type="entry name" value="HisE"/>
    <property type="match status" value="1"/>
</dbReference>
<accession>A0A3D8J7S0</accession>
<evidence type="ECO:0000256" key="6">
    <source>
        <dbReference type="ARBA" id="ARBA00007731"/>
    </source>
</evidence>
<evidence type="ECO:0000256" key="15">
    <source>
        <dbReference type="HAMAP-Rule" id="MF_01019"/>
    </source>
</evidence>
<evidence type="ECO:0000259" key="16">
    <source>
        <dbReference type="Pfam" id="PF01502"/>
    </source>
</evidence>
<evidence type="ECO:0000256" key="14">
    <source>
        <dbReference type="ARBA" id="ARBA00023268"/>
    </source>
</evidence>
<proteinExistence type="inferred from homology"/>
<dbReference type="RefSeq" id="WP_104763052.1">
    <property type="nucleotide sequence ID" value="NZ_FZPM01000012.1"/>
</dbReference>
<dbReference type="HAMAP" id="MF_01021">
    <property type="entry name" value="HisI"/>
    <property type="match status" value="1"/>
</dbReference>
<dbReference type="GO" id="GO:0004635">
    <property type="term" value="F:phosphoribosyl-AMP cyclohydrolase activity"/>
    <property type="evidence" value="ECO:0007669"/>
    <property type="project" value="UniProtKB-UniRule"/>
</dbReference>
<dbReference type="SUPFAM" id="SSF141734">
    <property type="entry name" value="HisI-like"/>
    <property type="match status" value="1"/>
</dbReference>
<feature type="region of interest" description="Phosphoribosyl-AMP cyclohydrolase" evidence="15">
    <location>
        <begin position="1"/>
        <end position="138"/>
    </location>
</feature>
<comment type="catalytic activity">
    <reaction evidence="2 15">
        <text>1-(5-phospho-beta-D-ribosyl)-ATP + H2O = 1-(5-phospho-beta-D-ribosyl)-5'-AMP + diphosphate + H(+)</text>
        <dbReference type="Rhea" id="RHEA:22828"/>
        <dbReference type="ChEBI" id="CHEBI:15377"/>
        <dbReference type="ChEBI" id="CHEBI:15378"/>
        <dbReference type="ChEBI" id="CHEBI:33019"/>
        <dbReference type="ChEBI" id="CHEBI:59457"/>
        <dbReference type="ChEBI" id="CHEBI:73183"/>
        <dbReference type="EC" id="3.6.1.31"/>
    </reaction>
</comment>
<dbReference type="InterPro" id="IPR008179">
    <property type="entry name" value="HisE"/>
</dbReference>
<keyword evidence="18" id="KW-1185">Reference proteome</keyword>
<keyword evidence="10 15" id="KW-0547">Nucleotide-binding</keyword>
<dbReference type="Gene3D" id="1.10.287.1080">
    <property type="entry name" value="MazG-like"/>
    <property type="match status" value="1"/>
</dbReference>
<comment type="pathway">
    <text evidence="4 15">Amino-acid biosynthesis; L-histidine biosynthesis; L-histidine from 5-phospho-alpha-D-ribose 1-diphosphate: step 3/9.</text>
</comment>
<evidence type="ECO:0000256" key="11">
    <source>
        <dbReference type="ARBA" id="ARBA00022801"/>
    </source>
</evidence>
<evidence type="ECO:0000256" key="8">
    <source>
        <dbReference type="ARBA" id="ARBA00022490"/>
    </source>
</evidence>
<keyword evidence="12 15" id="KW-0067">ATP-binding</keyword>
<keyword evidence="11 15" id="KW-0378">Hydrolase</keyword>
<dbReference type="InterPro" id="IPR021130">
    <property type="entry name" value="PRib-ATP_PPHydrolase-like"/>
</dbReference>
<comment type="pathway">
    <text evidence="5 15">Amino-acid biosynthesis; L-histidine biosynthesis; L-histidine from 5-phospho-alpha-D-ribose 1-diphosphate: step 2/9.</text>
</comment>
<evidence type="ECO:0000256" key="7">
    <source>
        <dbReference type="ARBA" id="ARBA00008299"/>
    </source>
</evidence>
<dbReference type="NCBIfam" id="TIGR03188">
    <property type="entry name" value="histidine_hisI"/>
    <property type="match status" value="1"/>
</dbReference>
<dbReference type="NCBIfam" id="NF000768">
    <property type="entry name" value="PRK00051.1"/>
    <property type="match status" value="1"/>
</dbReference>
<feature type="region of interest" description="Phosphoribosyl-ATP pyrophosphohydrolase" evidence="15">
    <location>
        <begin position="139"/>
        <end position="240"/>
    </location>
</feature>
<reference evidence="17 18" key="1">
    <citation type="submission" date="2018-04" db="EMBL/GenBank/DDBJ databases">
        <title>Novel Campyloabacter and Helicobacter Species and Strains.</title>
        <authorList>
            <person name="Mannion A.J."/>
            <person name="Shen Z."/>
            <person name="Fox J.G."/>
        </authorList>
    </citation>
    <scope>NUCLEOTIDE SEQUENCE [LARGE SCALE GENOMIC DNA]</scope>
    <source>
        <strain evidence="17 18">MIT 97-5075</strain>
    </source>
</reference>
<dbReference type="GO" id="GO:0005524">
    <property type="term" value="F:ATP binding"/>
    <property type="evidence" value="ECO:0007669"/>
    <property type="project" value="UniProtKB-KW"/>
</dbReference>
<keyword evidence="13 15" id="KW-0368">Histidine biosynthesis</keyword>
<evidence type="ECO:0000256" key="12">
    <source>
        <dbReference type="ARBA" id="ARBA00022840"/>
    </source>
</evidence>
<comment type="catalytic activity">
    <reaction evidence="1 15">
        <text>1-(5-phospho-beta-D-ribosyl)-5'-AMP + H2O = 1-(5-phospho-beta-D-ribosyl)-5-[(5-phospho-beta-D-ribosylamino)methylideneamino]imidazole-4-carboxamide</text>
        <dbReference type="Rhea" id="RHEA:20049"/>
        <dbReference type="ChEBI" id="CHEBI:15377"/>
        <dbReference type="ChEBI" id="CHEBI:58435"/>
        <dbReference type="ChEBI" id="CHEBI:59457"/>
        <dbReference type="EC" id="3.5.4.19"/>
    </reaction>
</comment>
<protein>
    <recommendedName>
        <fullName evidence="15">Histidine biosynthesis bifunctional protein HisIE</fullName>
    </recommendedName>
    <domain>
        <recommendedName>
            <fullName evidence="15">Phosphoribosyl-AMP cyclohydrolase</fullName>
            <shortName evidence="15">PRA-CH</shortName>
            <ecNumber evidence="15">3.5.4.19</ecNumber>
        </recommendedName>
    </domain>
    <domain>
        <recommendedName>
            <fullName evidence="15">Phosphoribosyl-ATP pyrophosphatase</fullName>
            <shortName evidence="15">PRA-PH</shortName>
            <ecNumber evidence="15">3.6.1.31</ecNumber>
        </recommendedName>
    </domain>
</protein>
<name>A0A3D8J7S0_9HELI</name>
<dbReference type="Gene3D" id="3.10.20.810">
    <property type="entry name" value="Phosphoribosyl-AMP cyclohydrolase"/>
    <property type="match status" value="1"/>
</dbReference>
<dbReference type="EC" id="3.5.4.19" evidence="15"/>
<dbReference type="HAMAP" id="MF_01019">
    <property type="entry name" value="HisIE"/>
    <property type="match status" value="1"/>
</dbReference>
<dbReference type="InterPro" id="IPR002496">
    <property type="entry name" value="PRib_AMP_CycHydrolase_dom"/>
</dbReference>
<dbReference type="CDD" id="cd11534">
    <property type="entry name" value="NTP-PPase_HisIE_like"/>
    <property type="match status" value="1"/>
</dbReference>
<comment type="subcellular location">
    <subcellularLocation>
        <location evidence="3 15">Cytoplasm</location>
    </subcellularLocation>
</comment>
<evidence type="ECO:0000313" key="18">
    <source>
        <dbReference type="Proteomes" id="UP000256424"/>
    </source>
</evidence>
<dbReference type="GO" id="GO:0000105">
    <property type="term" value="P:L-histidine biosynthetic process"/>
    <property type="evidence" value="ECO:0007669"/>
    <property type="project" value="UniProtKB-UniRule"/>
</dbReference>
<dbReference type="UniPathway" id="UPA00031">
    <property type="reaction ID" value="UER00007"/>
</dbReference>
<dbReference type="PANTHER" id="PTHR42945">
    <property type="entry name" value="HISTIDINE BIOSYNTHESIS BIFUNCTIONAL PROTEIN"/>
    <property type="match status" value="1"/>
</dbReference>
<keyword evidence="8 15" id="KW-0963">Cytoplasm</keyword>
<dbReference type="GO" id="GO:0004636">
    <property type="term" value="F:phosphoribosyl-ATP diphosphatase activity"/>
    <property type="evidence" value="ECO:0007669"/>
    <property type="project" value="UniProtKB-UniRule"/>
</dbReference>
<dbReference type="Pfam" id="PF01503">
    <property type="entry name" value="PRA-PH"/>
    <property type="match status" value="1"/>
</dbReference>
<dbReference type="PANTHER" id="PTHR42945:SF1">
    <property type="entry name" value="HISTIDINE BIOSYNTHESIS BIFUNCTIONAL PROTEIN HIS7"/>
    <property type="match status" value="1"/>
</dbReference>
<evidence type="ECO:0000256" key="10">
    <source>
        <dbReference type="ARBA" id="ARBA00022741"/>
    </source>
</evidence>
<keyword evidence="9 15" id="KW-0028">Amino-acid biosynthesis</keyword>
<evidence type="ECO:0000256" key="5">
    <source>
        <dbReference type="ARBA" id="ARBA00005204"/>
    </source>
</evidence>
<dbReference type="SUPFAM" id="SSF101386">
    <property type="entry name" value="all-alpha NTP pyrophosphatases"/>
    <property type="match status" value="1"/>
</dbReference>
<comment type="similarity">
    <text evidence="6 15">In the C-terminal section; belongs to the PRA-PH family.</text>
</comment>
<feature type="domain" description="Phosphoribosyl-AMP cyclohydrolase" evidence="16">
    <location>
        <begin position="34"/>
        <end position="107"/>
    </location>
</feature>
<organism evidence="17 18">
    <name type="scientific">Helicobacter aurati</name>
    <dbReference type="NCBI Taxonomy" id="137778"/>
    <lineage>
        <taxon>Bacteria</taxon>
        <taxon>Pseudomonadati</taxon>
        <taxon>Campylobacterota</taxon>
        <taxon>Epsilonproteobacteria</taxon>
        <taxon>Campylobacterales</taxon>
        <taxon>Helicobacteraceae</taxon>
        <taxon>Helicobacter</taxon>
    </lineage>
</organism>
<evidence type="ECO:0000256" key="13">
    <source>
        <dbReference type="ARBA" id="ARBA00023102"/>
    </source>
</evidence>
<dbReference type="NCBIfam" id="NF001611">
    <property type="entry name" value="PRK00400.1-3"/>
    <property type="match status" value="1"/>
</dbReference>
<evidence type="ECO:0000256" key="1">
    <source>
        <dbReference type="ARBA" id="ARBA00000024"/>
    </source>
</evidence>
<dbReference type="EC" id="3.6.1.31" evidence="15"/>
<dbReference type="AlphaFoldDB" id="A0A3D8J7S0"/>
<evidence type="ECO:0000256" key="9">
    <source>
        <dbReference type="ARBA" id="ARBA00022605"/>
    </source>
</evidence>
<dbReference type="GO" id="GO:0005737">
    <property type="term" value="C:cytoplasm"/>
    <property type="evidence" value="ECO:0007669"/>
    <property type="project" value="UniProtKB-SubCell"/>
</dbReference>
<dbReference type="OrthoDB" id="9795769at2"/>
<dbReference type="FunFam" id="3.10.20.810:FF:000001">
    <property type="entry name" value="Histidine biosynthesis bifunctional protein HisIE"/>
    <property type="match status" value="1"/>
</dbReference>
<dbReference type="InterPro" id="IPR038019">
    <property type="entry name" value="PRib_AMP_CycHydrolase_sf"/>
</dbReference>
<evidence type="ECO:0000256" key="2">
    <source>
        <dbReference type="ARBA" id="ARBA00001460"/>
    </source>
</evidence>
<dbReference type="InterPro" id="IPR023019">
    <property type="entry name" value="His_synth_HisIE"/>
</dbReference>
<evidence type="ECO:0000256" key="4">
    <source>
        <dbReference type="ARBA" id="ARBA00005169"/>
    </source>
</evidence>
<comment type="caution">
    <text evidence="17">The sequence shown here is derived from an EMBL/GenBank/DDBJ whole genome shotgun (WGS) entry which is preliminary data.</text>
</comment>
<dbReference type="InterPro" id="IPR026660">
    <property type="entry name" value="PRA-CH"/>
</dbReference>
<dbReference type="Pfam" id="PF01502">
    <property type="entry name" value="PRA-CH"/>
    <property type="match status" value="1"/>
</dbReference>